<keyword evidence="1" id="KW-0812">Transmembrane</keyword>
<sequence>MKNKSNSFINFIKTNGGQKKRSLSDIQKMLCTGKKYNLLLLNKYIFIFFIFTLRV</sequence>
<keyword evidence="3" id="KW-1185">Reference proteome</keyword>
<keyword evidence="1" id="KW-1133">Transmembrane helix</keyword>
<dbReference type="AlphaFoldDB" id="A0A176RYJ0"/>
<reference evidence="2 3" key="1">
    <citation type="submission" date="2016-05" db="EMBL/GenBank/DDBJ databases">
        <title>Single-cell genome of chain-forming Candidatus Thiomargarita nelsonii and comparison to other large sulfur-oxidizing bacteria.</title>
        <authorList>
            <person name="Winkel M."/>
            <person name="Salman V."/>
            <person name="Woyke T."/>
            <person name="Schulz-Vogt H."/>
            <person name="Richter M."/>
            <person name="Flood B."/>
            <person name="Bailey J."/>
            <person name="Amann R."/>
            <person name="Mussmann M."/>
        </authorList>
    </citation>
    <scope>NUCLEOTIDE SEQUENCE [LARGE SCALE GENOMIC DNA]</scope>
    <source>
        <strain evidence="2 3">THI036</strain>
    </source>
</reference>
<gene>
    <name evidence="2" type="ORF">THIOM_003406</name>
</gene>
<evidence type="ECO:0000313" key="2">
    <source>
        <dbReference type="EMBL" id="OAD20863.1"/>
    </source>
</evidence>
<protein>
    <submittedName>
        <fullName evidence="2">Uncharacterized protein</fullName>
    </submittedName>
</protein>
<organism evidence="2 3">
    <name type="scientific">Candidatus Thiomargarita nelsonii</name>
    <dbReference type="NCBI Taxonomy" id="1003181"/>
    <lineage>
        <taxon>Bacteria</taxon>
        <taxon>Pseudomonadati</taxon>
        <taxon>Pseudomonadota</taxon>
        <taxon>Gammaproteobacteria</taxon>
        <taxon>Thiotrichales</taxon>
        <taxon>Thiotrichaceae</taxon>
        <taxon>Thiomargarita</taxon>
    </lineage>
</organism>
<keyword evidence="1" id="KW-0472">Membrane</keyword>
<evidence type="ECO:0000313" key="3">
    <source>
        <dbReference type="Proteomes" id="UP000076962"/>
    </source>
</evidence>
<proteinExistence type="predicted"/>
<dbReference type="Proteomes" id="UP000076962">
    <property type="component" value="Unassembled WGS sequence"/>
</dbReference>
<feature type="transmembrane region" description="Helical" evidence="1">
    <location>
        <begin position="36"/>
        <end position="53"/>
    </location>
</feature>
<name>A0A176RYJ0_9GAMM</name>
<evidence type="ECO:0000256" key="1">
    <source>
        <dbReference type="SAM" id="Phobius"/>
    </source>
</evidence>
<accession>A0A176RYJ0</accession>
<dbReference type="EMBL" id="LUTY01002052">
    <property type="protein sequence ID" value="OAD20863.1"/>
    <property type="molecule type" value="Genomic_DNA"/>
</dbReference>
<comment type="caution">
    <text evidence="2">The sequence shown here is derived from an EMBL/GenBank/DDBJ whole genome shotgun (WGS) entry which is preliminary data.</text>
</comment>